<dbReference type="SMART" id="SM00530">
    <property type="entry name" value="HTH_XRE"/>
    <property type="match status" value="1"/>
</dbReference>
<dbReference type="SUPFAM" id="SSF51182">
    <property type="entry name" value="RmlC-like cupins"/>
    <property type="match status" value="1"/>
</dbReference>
<dbReference type="PANTHER" id="PTHR46797">
    <property type="entry name" value="HTH-TYPE TRANSCRIPTIONAL REGULATOR"/>
    <property type="match status" value="1"/>
</dbReference>
<dbReference type="PROSITE" id="PS50943">
    <property type="entry name" value="HTH_CROC1"/>
    <property type="match status" value="1"/>
</dbReference>
<protein>
    <submittedName>
        <fullName evidence="3">DNA-binding protein</fullName>
    </submittedName>
</protein>
<dbReference type="GO" id="GO:0003677">
    <property type="term" value="F:DNA binding"/>
    <property type="evidence" value="ECO:0007669"/>
    <property type="project" value="UniProtKB-KW"/>
</dbReference>
<dbReference type="CDD" id="cd00093">
    <property type="entry name" value="HTH_XRE"/>
    <property type="match status" value="1"/>
</dbReference>
<evidence type="ECO:0000256" key="1">
    <source>
        <dbReference type="ARBA" id="ARBA00023125"/>
    </source>
</evidence>
<evidence type="ECO:0000259" key="2">
    <source>
        <dbReference type="PROSITE" id="PS50943"/>
    </source>
</evidence>
<dbReference type="SUPFAM" id="SSF47413">
    <property type="entry name" value="lambda repressor-like DNA-binding domains"/>
    <property type="match status" value="1"/>
</dbReference>
<dbReference type="EMBL" id="CP019630">
    <property type="protein sequence ID" value="AQQ07116.1"/>
    <property type="molecule type" value="Genomic_DNA"/>
</dbReference>
<sequence>MSNLDHDLARRLTELRRARNWPLEDLAERTGISRATLSRIERGDTSPTASVLGKLAAAFGLSMAELFGAASATIERLVPRDAQAVWTDPETGYVRRTLTPAASGYRGAMIEGCIPPGATVAYAAPPVPDLEHQLVLLEGSLRMIIGPDAYDLEPGDALRFRLNAPNSYHASGTVPARYFLTVITP</sequence>
<dbReference type="InterPro" id="IPR014710">
    <property type="entry name" value="RmlC-like_jellyroll"/>
</dbReference>
<name>A0ABN4WZU6_9HYPH</name>
<dbReference type="InterPro" id="IPR010982">
    <property type="entry name" value="Lambda_DNA-bd_dom_sf"/>
</dbReference>
<keyword evidence="1 3" id="KW-0238">DNA-binding</keyword>
<proteinExistence type="predicted"/>
<keyword evidence="4" id="KW-1185">Reference proteome</keyword>
<dbReference type="Gene3D" id="2.60.120.10">
    <property type="entry name" value="Jelly Rolls"/>
    <property type="match status" value="1"/>
</dbReference>
<dbReference type="CDD" id="cd02209">
    <property type="entry name" value="cupin_XRE_C"/>
    <property type="match status" value="1"/>
</dbReference>
<dbReference type="InterPro" id="IPR001387">
    <property type="entry name" value="Cro/C1-type_HTH"/>
</dbReference>
<dbReference type="Proteomes" id="UP000188174">
    <property type="component" value="Chromosome"/>
</dbReference>
<dbReference type="PANTHER" id="PTHR46797:SF10">
    <property type="entry name" value="BLR1115 PROTEIN"/>
    <property type="match status" value="1"/>
</dbReference>
<evidence type="ECO:0000313" key="3">
    <source>
        <dbReference type="EMBL" id="AQQ07116.1"/>
    </source>
</evidence>
<organism evidence="3 4">
    <name type="scientific">Roseibium algicola</name>
    <dbReference type="NCBI Taxonomy" id="2857014"/>
    <lineage>
        <taxon>Bacteria</taxon>
        <taxon>Pseudomonadati</taxon>
        <taxon>Pseudomonadota</taxon>
        <taxon>Alphaproteobacteria</taxon>
        <taxon>Hyphomicrobiales</taxon>
        <taxon>Stappiaceae</taxon>
        <taxon>Roseibium</taxon>
    </lineage>
</organism>
<accession>A0ABN4WZU6</accession>
<dbReference type="Pfam" id="PF01381">
    <property type="entry name" value="HTH_3"/>
    <property type="match status" value="1"/>
</dbReference>
<dbReference type="Gene3D" id="1.10.260.40">
    <property type="entry name" value="lambda repressor-like DNA-binding domains"/>
    <property type="match status" value="1"/>
</dbReference>
<dbReference type="InterPro" id="IPR050807">
    <property type="entry name" value="TransReg_Diox_bact_type"/>
</dbReference>
<feature type="domain" description="HTH cro/C1-type" evidence="2">
    <location>
        <begin position="12"/>
        <end position="66"/>
    </location>
</feature>
<gene>
    <name evidence="3" type="ORF">B0E33_03675</name>
</gene>
<reference evidence="3 4" key="1">
    <citation type="submission" date="2017-02" db="EMBL/GenBank/DDBJ databases">
        <authorList>
            <person name="Jeong S."/>
        </authorList>
    </citation>
    <scope>NUCLEOTIDE SEQUENCE [LARGE SCALE GENOMIC DNA]</scope>
    <source>
        <strain evidence="3 4">RMAR6-6</strain>
    </source>
</reference>
<dbReference type="InterPro" id="IPR011051">
    <property type="entry name" value="RmlC_Cupin_sf"/>
</dbReference>
<evidence type="ECO:0000313" key="4">
    <source>
        <dbReference type="Proteomes" id="UP000188174"/>
    </source>
</evidence>
<dbReference type="RefSeq" id="WP_077293131.1">
    <property type="nucleotide sequence ID" value="NZ_CP019630.1"/>
</dbReference>